<organism evidence="5 6">
    <name type="scientific">Lentibacillus juripiscarius</name>
    <dbReference type="NCBI Taxonomy" id="257446"/>
    <lineage>
        <taxon>Bacteria</taxon>
        <taxon>Bacillati</taxon>
        <taxon>Bacillota</taxon>
        <taxon>Bacilli</taxon>
        <taxon>Bacillales</taxon>
        <taxon>Bacillaceae</taxon>
        <taxon>Lentibacillus</taxon>
    </lineage>
</organism>
<dbReference type="PROSITE" id="PS51733">
    <property type="entry name" value="BPL_LPL_CATALYTIC"/>
    <property type="match status" value="1"/>
</dbReference>
<keyword evidence="1 3" id="KW-0808">Transferase</keyword>
<proteinExistence type="inferred from homology"/>
<evidence type="ECO:0000256" key="2">
    <source>
        <dbReference type="ARBA" id="ARBA00023315"/>
    </source>
</evidence>
<dbReference type="Pfam" id="PF21948">
    <property type="entry name" value="LplA-B_cat"/>
    <property type="match status" value="1"/>
</dbReference>
<keyword evidence="6" id="KW-1185">Reference proteome</keyword>
<dbReference type="EC" id="2.3.1.204" evidence="3"/>
<dbReference type="InterPro" id="IPR045864">
    <property type="entry name" value="aa-tRNA-synth_II/BPL/LPL"/>
</dbReference>
<keyword evidence="5" id="KW-0436">Ligase</keyword>
<protein>
    <recommendedName>
        <fullName evidence="3">Octanoyl-[GcvH]:protein N-octanoyltransferase</fullName>
        <ecNumber evidence="3">2.3.1.204</ecNumber>
    </recommendedName>
    <alternativeName>
        <fullName evidence="3">Octanoyl-[GcvH]:E2 amidotransferase</fullName>
    </alternativeName>
</protein>
<evidence type="ECO:0000313" key="6">
    <source>
        <dbReference type="Proteomes" id="UP001597502"/>
    </source>
</evidence>
<feature type="domain" description="BPL/LPL catalytic" evidence="4">
    <location>
        <begin position="48"/>
        <end position="232"/>
    </location>
</feature>
<feature type="site" description="Lowers pKa of active site Cys" evidence="3">
    <location>
        <position position="164"/>
    </location>
</feature>
<dbReference type="Gene3D" id="3.30.930.10">
    <property type="entry name" value="Bira Bifunctional Protein, Domain 2"/>
    <property type="match status" value="1"/>
</dbReference>
<evidence type="ECO:0000256" key="1">
    <source>
        <dbReference type="ARBA" id="ARBA00022679"/>
    </source>
</evidence>
<dbReference type="InterPro" id="IPR004143">
    <property type="entry name" value="BPL_LPL_catalytic"/>
</dbReference>
<comment type="pathway">
    <text evidence="3">Protein modification; protein lipoylation via endogenous pathway; protein N(6)-(lipoyl)lysine from octanoyl-[acyl-carrier-protein].</text>
</comment>
<sequence length="283" mass="31915">MKNWKEVVHHKEFRYLDHTEKKFFHGRDYTALTSFAVDDVLALSVAGADVNPALRLWVHPDTVVLGIPDSRLPYLEEGIRLLSDRGYKAVVRNSGGLAVPLDAGVLNISLILPDVSGISIHECYDAMVRFIQFMLRDVTSDIEAYEIIGSYCPGDYDLSIGGKKFAGISQRRVKDGAAIQIYLDVEGKGQERAQLIRDFYDVARKGEETKFDYPDINPIVMASLSELLGIKLTVDAVKERVEHALQEVSEAIVTDDFSGDELVQFKKRYEQMVKRNEKIRGME</sequence>
<reference evidence="6" key="1">
    <citation type="journal article" date="2019" name="Int. J. Syst. Evol. Microbiol.">
        <title>The Global Catalogue of Microorganisms (GCM) 10K type strain sequencing project: providing services to taxonomists for standard genome sequencing and annotation.</title>
        <authorList>
            <consortium name="The Broad Institute Genomics Platform"/>
            <consortium name="The Broad Institute Genome Sequencing Center for Infectious Disease"/>
            <person name="Wu L."/>
            <person name="Ma J."/>
        </authorList>
    </citation>
    <scope>NUCLEOTIDE SEQUENCE [LARGE SCALE GENOMIC DNA]</scope>
    <source>
        <strain evidence="6">TISTR 1535</strain>
    </source>
</reference>
<comment type="caution">
    <text evidence="5">The sequence shown here is derived from an EMBL/GenBank/DDBJ whole genome shotgun (WGS) entry which is preliminary data.</text>
</comment>
<dbReference type="CDD" id="cd16443">
    <property type="entry name" value="LplA"/>
    <property type="match status" value="1"/>
</dbReference>
<evidence type="ECO:0000259" key="4">
    <source>
        <dbReference type="PROSITE" id="PS51733"/>
    </source>
</evidence>
<comment type="miscellaneous">
    <text evidence="3">The reaction proceeds via a thioester-linked acyl-enzyme intermediate.</text>
</comment>
<evidence type="ECO:0000313" key="5">
    <source>
        <dbReference type="EMBL" id="MFD2761052.1"/>
    </source>
</evidence>
<comment type="catalytic activity">
    <reaction evidence="3">
        <text>N(6)-octanoyl-L-lysyl-[glycine-cleavage complex H protein] + L-lysyl-[lipoyl-carrier protein] = N(6)-octanoyl-L-lysyl-[lipoyl-carrier protein] + L-lysyl-[glycine-cleavage complex H protein]</text>
        <dbReference type="Rhea" id="RHEA:20213"/>
        <dbReference type="Rhea" id="RHEA-COMP:10500"/>
        <dbReference type="Rhea" id="RHEA-COMP:10501"/>
        <dbReference type="Rhea" id="RHEA-COMP:10503"/>
        <dbReference type="Rhea" id="RHEA-COMP:10504"/>
        <dbReference type="ChEBI" id="CHEBI:29969"/>
        <dbReference type="ChEBI" id="CHEBI:78809"/>
        <dbReference type="EC" id="2.3.1.204"/>
    </reaction>
</comment>
<comment type="similarity">
    <text evidence="3">Belongs to the octanoyltransferase LipL family.</text>
</comment>
<evidence type="ECO:0000256" key="3">
    <source>
        <dbReference type="HAMAP-Rule" id="MF_02119"/>
    </source>
</evidence>
<dbReference type="PANTHER" id="PTHR43679">
    <property type="entry name" value="OCTANOYLTRANSFERASE LIPM-RELATED"/>
    <property type="match status" value="1"/>
</dbReference>
<gene>
    <name evidence="3" type="primary">lipL</name>
    <name evidence="5" type="ORF">ACFSUO_08725</name>
</gene>
<dbReference type="InterPro" id="IPR024897">
    <property type="entry name" value="LipL"/>
</dbReference>
<dbReference type="SUPFAM" id="SSF55681">
    <property type="entry name" value="Class II aaRS and biotin synthetases"/>
    <property type="match status" value="1"/>
</dbReference>
<keyword evidence="2 3" id="KW-0012">Acyltransferase</keyword>
<dbReference type="PANTHER" id="PTHR43679:SF2">
    <property type="entry name" value="OCTANOYL-[GCVH]:PROTEIN N-OCTANOYLTRANSFERASE"/>
    <property type="match status" value="1"/>
</dbReference>
<dbReference type="EMBL" id="JBHUNA010000018">
    <property type="protein sequence ID" value="MFD2761052.1"/>
    <property type="molecule type" value="Genomic_DNA"/>
</dbReference>
<dbReference type="InterPro" id="IPR050664">
    <property type="entry name" value="Octanoyltrans_LipM/LipL"/>
</dbReference>
<dbReference type="HAMAP" id="MF_02119">
    <property type="entry name" value="LipL"/>
    <property type="match status" value="1"/>
</dbReference>
<dbReference type="GO" id="GO:0016874">
    <property type="term" value="F:ligase activity"/>
    <property type="evidence" value="ECO:0007669"/>
    <property type="project" value="UniProtKB-KW"/>
</dbReference>
<dbReference type="Proteomes" id="UP001597502">
    <property type="component" value="Unassembled WGS sequence"/>
</dbReference>
<name>A0ABW5V4X6_9BACI</name>
<accession>A0ABW5V4X6</accession>
<comment type="function">
    <text evidence="3">Catalyzes the amidotransfer (transamidation) of the octanoyl moiety from octanoyl-GcvH to the lipoyl domain of the E2 subunit of lipoate-dependent enzymes.</text>
</comment>
<dbReference type="RefSeq" id="WP_382393148.1">
    <property type="nucleotide sequence ID" value="NZ_JBHUNA010000018.1"/>
</dbReference>
<feature type="active site" description="Acyl-thioester intermediate" evidence="3">
    <location>
        <position position="152"/>
    </location>
</feature>